<dbReference type="AlphaFoldDB" id="A0A3Q0J3Y1"/>
<dbReference type="GeneID" id="108252734"/>
<sequence>MSSGGSYSTPVAVKEERLLCCGRARSMTEQDIASLYSLLEVSSLSGYHKLLRRPKAVRERHLTGKTASAKKSFISEQKTVWKSQRVGTTYNTTAFPETEGK</sequence>
<organism evidence="1 2">
    <name type="scientific">Diaphorina citri</name>
    <name type="common">Asian citrus psyllid</name>
    <dbReference type="NCBI Taxonomy" id="121845"/>
    <lineage>
        <taxon>Eukaryota</taxon>
        <taxon>Metazoa</taxon>
        <taxon>Ecdysozoa</taxon>
        <taxon>Arthropoda</taxon>
        <taxon>Hexapoda</taxon>
        <taxon>Insecta</taxon>
        <taxon>Pterygota</taxon>
        <taxon>Neoptera</taxon>
        <taxon>Paraneoptera</taxon>
        <taxon>Hemiptera</taxon>
        <taxon>Sternorrhyncha</taxon>
        <taxon>Psylloidea</taxon>
        <taxon>Psyllidae</taxon>
        <taxon>Diaphorininae</taxon>
        <taxon>Diaphorina</taxon>
    </lineage>
</organism>
<gene>
    <name evidence="2" type="primary">LOC108252734</name>
</gene>
<proteinExistence type="predicted"/>
<evidence type="ECO:0000313" key="1">
    <source>
        <dbReference type="Proteomes" id="UP000079169"/>
    </source>
</evidence>
<reference evidence="2" key="1">
    <citation type="submission" date="2025-08" db="UniProtKB">
        <authorList>
            <consortium name="RefSeq"/>
        </authorList>
    </citation>
    <scope>IDENTIFICATION</scope>
</reference>
<keyword evidence="1" id="KW-1185">Reference proteome</keyword>
<name>A0A3Q0J3Y1_DIACI</name>
<dbReference type="Proteomes" id="UP000079169">
    <property type="component" value="Unplaced"/>
</dbReference>
<dbReference type="RefSeq" id="XP_026681415.1">
    <property type="nucleotide sequence ID" value="XM_026825614.1"/>
</dbReference>
<evidence type="ECO:0000313" key="2">
    <source>
        <dbReference type="RefSeq" id="XP_026681415.1"/>
    </source>
</evidence>
<protein>
    <submittedName>
        <fullName evidence="2">Uncharacterized protein LOC108252734 isoform X2</fullName>
    </submittedName>
</protein>
<accession>A0A3Q0J3Y1</accession>